<proteinExistence type="predicted"/>
<evidence type="ECO:0000313" key="5">
    <source>
        <dbReference type="Proteomes" id="UP000015388"/>
    </source>
</evidence>
<protein>
    <recommendedName>
        <fullName evidence="3">DUF2020 domain-containing protein</fullName>
    </recommendedName>
</protein>
<accession>S5SRW4</accession>
<evidence type="ECO:0000259" key="3">
    <source>
        <dbReference type="Pfam" id="PF09449"/>
    </source>
</evidence>
<feature type="chain" id="PRO_5039109539" description="DUF2020 domain-containing protein" evidence="2">
    <location>
        <begin position="20"/>
        <end position="201"/>
    </location>
</feature>
<dbReference type="SUPFAM" id="SSF55724">
    <property type="entry name" value="Mog1p/PsbP-like"/>
    <property type="match status" value="1"/>
</dbReference>
<dbReference type="AlphaFoldDB" id="S5SRW4"/>
<feature type="signal peptide" evidence="2">
    <location>
        <begin position="1"/>
        <end position="19"/>
    </location>
</feature>
<dbReference type="Proteomes" id="UP000015388">
    <property type="component" value="Chromosome"/>
</dbReference>
<evidence type="ECO:0000256" key="2">
    <source>
        <dbReference type="SAM" id="SignalP"/>
    </source>
</evidence>
<dbReference type="KEGG" id="cmd:B841_01420"/>
<name>S5SRW4_9CORY</name>
<dbReference type="InterPro" id="IPR018567">
    <property type="entry name" value="DUF2020"/>
</dbReference>
<dbReference type="eggNOG" id="ENOG50337DZ">
    <property type="taxonomic scope" value="Bacteria"/>
</dbReference>
<gene>
    <name evidence="4" type="ORF">B841_01420</name>
</gene>
<dbReference type="STRING" id="1224163.B841_01420"/>
<dbReference type="PATRIC" id="fig|1224163.3.peg.287"/>
<evidence type="ECO:0000313" key="4">
    <source>
        <dbReference type="EMBL" id="AGS33767.1"/>
    </source>
</evidence>
<keyword evidence="5" id="KW-1185">Reference proteome</keyword>
<dbReference type="EMBL" id="CP003924">
    <property type="protein sequence ID" value="AGS33767.1"/>
    <property type="molecule type" value="Genomic_DNA"/>
</dbReference>
<dbReference type="InterPro" id="IPR016123">
    <property type="entry name" value="Mog1/PsbP_a/b/a-sand"/>
</dbReference>
<feature type="domain" description="DUF2020" evidence="3">
    <location>
        <begin position="55"/>
        <end position="201"/>
    </location>
</feature>
<dbReference type="Gene3D" id="3.40.1000.10">
    <property type="entry name" value="Mog1/PsbP, alpha/beta/alpha sandwich"/>
    <property type="match status" value="1"/>
</dbReference>
<keyword evidence="2" id="KW-0732">Signal</keyword>
<dbReference type="Pfam" id="PF09449">
    <property type="entry name" value="DUF2020"/>
    <property type="match status" value="1"/>
</dbReference>
<organism evidence="4 5">
    <name type="scientific">Corynebacterium maris DSM 45190</name>
    <dbReference type="NCBI Taxonomy" id="1224163"/>
    <lineage>
        <taxon>Bacteria</taxon>
        <taxon>Bacillati</taxon>
        <taxon>Actinomycetota</taxon>
        <taxon>Actinomycetes</taxon>
        <taxon>Mycobacteriales</taxon>
        <taxon>Corynebacteriaceae</taxon>
        <taxon>Corynebacterium</taxon>
    </lineage>
</organism>
<feature type="region of interest" description="Disordered" evidence="1">
    <location>
        <begin position="32"/>
        <end position="66"/>
    </location>
</feature>
<evidence type="ECO:0000256" key="1">
    <source>
        <dbReference type="SAM" id="MobiDB-lite"/>
    </source>
</evidence>
<dbReference type="HOGENOM" id="CLU_099876_0_0_11"/>
<sequence length="201" mass="21076">MTAGSASLRYRFIAAVSGAALLLGACTTTPVEEPAAEQETQASTPESAPVLDSGLPIDAAPEVPAGKESWTECPYLDTHWVAETNGQRMTAVGVDERFDVPACVFWSYPDEPQAQVIVRHLQDEDEATAVVDWAAPVDHTEPADQPAGWMGGRGGGGRVPDVDGAVYAVQSGPVAVVVFTNQGQSFKAEQIALEAIANLGL</sequence>
<reference evidence="4 5" key="1">
    <citation type="submission" date="2012-11" db="EMBL/GenBank/DDBJ databases">
        <title>The complete genome sequence of Corynebacterium maris Coryn-1 (=DSM 45190).</title>
        <authorList>
            <person name="Schaffert L."/>
            <person name="Albersmeier A."/>
            <person name="Kalinowski J."/>
            <person name="Ruckert C."/>
        </authorList>
    </citation>
    <scope>NUCLEOTIDE SEQUENCE [LARGE SCALE GENOMIC DNA]</scope>
    <source>
        <strain evidence="5">Coryn-1</strain>
    </source>
</reference>